<dbReference type="PANTHER" id="PTHR38730">
    <property type="entry name" value="SLL7028 PROTEIN"/>
    <property type="match status" value="1"/>
</dbReference>
<proteinExistence type="predicted"/>
<evidence type="ECO:0000313" key="4">
    <source>
        <dbReference type="EMBL" id="KRM60910.1"/>
    </source>
</evidence>
<evidence type="ECO:0000259" key="3">
    <source>
        <dbReference type="Pfam" id="PF13203"/>
    </source>
</evidence>
<organism evidence="4 5">
    <name type="scientific">Paucilactobacillus vaccinostercus DSM 20634</name>
    <dbReference type="NCBI Taxonomy" id="1423813"/>
    <lineage>
        <taxon>Bacteria</taxon>
        <taxon>Bacillati</taxon>
        <taxon>Bacillota</taxon>
        <taxon>Bacilli</taxon>
        <taxon>Lactobacillales</taxon>
        <taxon>Lactobacillaceae</taxon>
        <taxon>Paucilactobacillus</taxon>
    </lineage>
</organism>
<dbReference type="InterPro" id="IPR018698">
    <property type="entry name" value="VWA-like_dom"/>
</dbReference>
<dbReference type="InterPro" id="IPR025154">
    <property type="entry name" value="Put_metallopeptidase_dom"/>
</dbReference>
<accession>A0A0R2A192</accession>
<dbReference type="Pfam" id="PF09967">
    <property type="entry name" value="DUF2201"/>
    <property type="match status" value="1"/>
</dbReference>
<dbReference type="PANTHER" id="PTHR38730:SF1">
    <property type="entry name" value="SLL7028 PROTEIN"/>
    <property type="match status" value="1"/>
</dbReference>
<dbReference type="EMBL" id="AYYY01000061">
    <property type="protein sequence ID" value="KRM60910.1"/>
    <property type="molecule type" value="Genomic_DNA"/>
</dbReference>
<feature type="compositionally biased region" description="Polar residues" evidence="1">
    <location>
        <begin position="189"/>
        <end position="203"/>
    </location>
</feature>
<dbReference type="AlphaFoldDB" id="A0A0R2A192"/>
<name>A0A0R2A192_9LACO</name>
<feature type="domain" description="Putative metallopeptidase" evidence="3">
    <location>
        <begin position="66"/>
        <end position="288"/>
    </location>
</feature>
<evidence type="ECO:0000313" key="5">
    <source>
        <dbReference type="Proteomes" id="UP000051733"/>
    </source>
</evidence>
<dbReference type="STRING" id="1423813.FC26_GL000399"/>
<feature type="domain" description="VWA-like" evidence="2">
    <location>
        <begin position="305"/>
        <end position="420"/>
    </location>
</feature>
<dbReference type="RefSeq" id="WP_057780241.1">
    <property type="nucleotide sequence ID" value="NZ_AYYY01000061.1"/>
</dbReference>
<evidence type="ECO:0000259" key="2">
    <source>
        <dbReference type="Pfam" id="PF09967"/>
    </source>
</evidence>
<protein>
    <recommendedName>
        <fullName evidence="6">Peptidase</fullName>
    </recommendedName>
</protein>
<dbReference type="PATRIC" id="fig|1423813.3.peg.408"/>
<gene>
    <name evidence="4" type="ORF">FC26_GL000399</name>
</gene>
<dbReference type="OrthoDB" id="9809307at2"/>
<keyword evidence="5" id="KW-1185">Reference proteome</keyword>
<sequence>MDKQKFQQLMEQLRQATGVNANQLAEKLVSAAVIDLLQNERLYGEVLLQLPRAYDAQLTGIMGLRWQDNGLRLTINPLRLAKLQFSDELPTLLKHEVLHIVWQHPLRYRQTAHQHNVGIATDVAVNQYLSAAPVGTMTLGKLQPLLEESLPPKDDSQRYLDIVERSGLNPDDQQPSDANAQLDRDVDADQSQAEPGDDTGQQADTHEGWESDQDGNESLQTANLQQLLTHAWQNTPDKQRGLLPGEVYQQLEAVDDEPRLNWRQLLKKSLGKMPLGKKDSYARFNRRQPLRMDLPGQITNLVVNVAVFVDNSGSMGEREISYLLTQIRAIMKVYDAKLTVYSFDTQVHAQEAYEVKQATQIRFERIGGGGTRFQSIFDFLHQQHATNNDTLAVILTDGWGEAKLESYRFSNVLWVLTTERSELSVTNLQTRVASLADDPNYQKIKTTN</sequence>
<comment type="caution">
    <text evidence="4">The sequence shown here is derived from an EMBL/GenBank/DDBJ whole genome shotgun (WGS) entry which is preliminary data.</text>
</comment>
<dbReference type="Pfam" id="PF13203">
    <property type="entry name" value="DUF2201_N"/>
    <property type="match status" value="1"/>
</dbReference>
<feature type="region of interest" description="Disordered" evidence="1">
    <location>
        <begin position="166"/>
        <end position="217"/>
    </location>
</feature>
<dbReference type="SUPFAM" id="SSF53300">
    <property type="entry name" value="vWA-like"/>
    <property type="match status" value="1"/>
</dbReference>
<evidence type="ECO:0000256" key="1">
    <source>
        <dbReference type="SAM" id="MobiDB-lite"/>
    </source>
</evidence>
<reference evidence="4 5" key="1">
    <citation type="journal article" date="2015" name="Genome Announc.">
        <title>Expanding the biotechnology potential of lactobacilli through comparative genomics of 213 strains and associated genera.</title>
        <authorList>
            <person name="Sun Z."/>
            <person name="Harris H.M."/>
            <person name="McCann A."/>
            <person name="Guo C."/>
            <person name="Argimon S."/>
            <person name="Zhang W."/>
            <person name="Yang X."/>
            <person name="Jeffery I.B."/>
            <person name="Cooney J.C."/>
            <person name="Kagawa T.F."/>
            <person name="Liu W."/>
            <person name="Song Y."/>
            <person name="Salvetti E."/>
            <person name="Wrobel A."/>
            <person name="Rasinkangas P."/>
            <person name="Parkhill J."/>
            <person name="Rea M.C."/>
            <person name="O'Sullivan O."/>
            <person name="Ritari J."/>
            <person name="Douillard F.P."/>
            <person name="Paul Ross R."/>
            <person name="Yang R."/>
            <person name="Briner A.E."/>
            <person name="Felis G.E."/>
            <person name="de Vos W.M."/>
            <person name="Barrangou R."/>
            <person name="Klaenhammer T.R."/>
            <person name="Caufield P.W."/>
            <person name="Cui Y."/>
            <person name="Zhang H."/>
            <person name="O'Toole P.W."/>
        </authorList>
    </citation>
    <scope>NUCLEOTIDE SEQUENCE [LARGE SCALE GENOMIC DNA]</scope>
    <source>
        <strain evidence="4 5">DSM 20634</strain>
    </source>
</reference>
<evidence type="ECO:0008006" key="6">
    <source>
        <dbReference type="Google" id="ProtNLM"/>
    </source>
</evidence>
<dbReference type="Proteomes" id="UP000051733">
    <property type="component" value="Unassembled WGS sequence"/>
</dbReference>
<dbReference type="InterPro" id="IPR036465">
    <property type="entry name" value="vWFA_dom_sf"/>
</dbReference>